<dbReference type="EMBL" id="MTKT01002492">
    <property type="protein sequence ID" value="OWM79333.1"/>
    <property type="molecule type" value="Genomic_DNA"/>
</dbReference>
<proteinExistence type="predicted"/>
<sequence length="87" mass="9858">MKQLKSAPETTQFEDSRWFLAGDAVRAQICLLPQRPARSPKKPLRRAARSNKLKVSSLLARCRFIFFYPCQCFYSYKPGASPAVGGF</sequence>
<evidence type="ECO:0000313" key="2">
    <source>
        <dbReference type="Proteomes" id="UP000197138"/>
    </source>
</evidence>
<protein>
    <submittedName>
        <fullName evidence="1">Uncharacterized protein</fullName>
    </submittedName>
</protein>
<dbReference type="Proteomes" id="UP000197138">
    <property type="component" value="Unassembled WGS sequence"/>
</dbReference>
<reference evidence="2" key="1">
    <citation type="journal article" date="2017" name="Plant J.">
        <title>The pomegranate (Punica granatum L.) genome and the genomics of punicalagin biosynthesis.</title>
        <authorList>
            <person name="Qin G."/>
            <person name="Xu C."/>
            <person name="Ming R."/>
            <person name="Tang H."/>
            <person name="Guyot R."/>
            <person name="Kramer E.M."/>
            <person name="Hu Y."/>
            <person name="Yi X."/>
            <person name="Qi Y."/>
            <person name="Xu X."/>
            <person name="Gao Z."/>
            <person name="Pan H."/>
            <person name="Jian J."/>
            <person name="Tian Y."/>
            <person name="Yue Z."/>
            <person name="Xu Y."/>
        </authorList>
    </citation>
    <scope>NUCLEOTIDE SEQUENCE [LARGE SCALE GENOMIC DNA]</scope>
    <source>
        <strain evidence="2">cv. Dabenzi</strain>
    </source>
</reference>
<name>A0A218X324_PUNGR</name>
<gene>
    <name evidence="1" type="ORF">CDL15_Pgr003506</name>
</gene>
<dbReference type="AlphaFoldDB" id="A0A218X324"/>
<comment type="caution">
    <text evidence="1">The sequence shown here is derived from an EMBL/GenBank/DDBJ whole genome shotgun (WGS) entry which is preliminary data.</text>
</comment>
<accession>A0A218X324</accession>
<evidence type="ECO:0000313" key="1">
    <source>
        <dbReference type="EMBL" id="OWM79333.1"/>
    </source>
</evidence>
<organism evidence="1 2">
    <name type="scientific">Punica granatum</name>
    <name type="common">Pomegranate</name>
    <dbReference type="NCBI Taxonomy" id="22663"/>
    <lineage>
        <taxon>Eukaryota</taxon>
        <taxon>Viridiplantae</taxon>
        <taxon>Streptophyta</taxon>
        <taxon>Embryophyta</taxon>
        <taxon>Tracheophyta</taxon>
        <taxon>Spermatophyta</taxon>
        <taxon>Magnoliopsida</taxon>
        <taxon>eudicotyledons</taxon>
        <taxon>Gunneridae</taxon>
        <taxon>Pentapetalae</taxon>
        <taxon>rosids</taxon>
        <taxon>malvids</taxon>
        <taxon>Myrtales</taxon>
        <taxon>Lythraceae</taxon>
        <taxon>Punica</taxon>
    </lineage>
</organism>